<sequence length="93" mass="11030">MKYNEKIQKYLPWDRTVLTDRTVAHNRPDITLTLKKKKTTYLVDVAVPAPANVKMKYNEKIQKYLPLSQDIRNTWQQEAEIHGSRKWYPLSPS</sequence>
<keyword evidence="2" id="KW-1185">Reference proteome</keyword>
<dbReference type="Proteomes" id="UP001458880">
    <property type="component" value="Unassembled WGS sequence"/>
</dbReference>
<proteinExistence type="predicted"/>
<dbReference type="AlphaFoldDB" id="A0AAW1NHF0"/>
<dbReference type="EMBL" id="JASPKY010000001">
    <property type="protein sequence ID" value="KAK9759279.1"/>
    <property type="molecule type" value="Genomic_DNA"/>
</dbReference>
<evidence type="ECO:0000313" key="2">
    <source>
        <dbReference type="Proteomes" id="UP001458880"/>
    </source>
</evidence>
<protein>
    <submittedName>
        <fullName evidence="1">Uncharacterized protein</fullName>
    </submittedName>
</protein>
<gene>
    <name evidence="1" type="ORF">QE152_g179</name>
</gene>
<reference evidence="1 2" key="1">
    <citation type="journal article" date="2024" name="BMC Genomics">
        <title>De novo assembly and annotation of Popillia japonica's genome with initial clues to its potential as an invasive pest.</title>
        <authorList>
            <person name="Cucini C."/>
            <person name="Boschi S."/>
            <person name="Funari R."/>
            <person name="Cardaioli E."/>
            <person name="Iannotti N."/>
            <person name="Marturano G."/>
            <person name="Paoli F."/>
            <person name="Bruttini M."/>
            <person name="Carapelli A."/>
            <person name="Frati F."/>
            <person name="Nardi F."/>
        </authorList>
    </citation>
    <scope>NUCLEOTIDE SEQUENCE [LARGE SCALE GENOMIC DNA]</scope>
    <source>
        <strain evidence="1">DMR45628</strain>
    </source>
</reference>
<evidence type="ECO:0000313" key="1">
    <source>
        <dbReference type="EMBL" id="KAK9759279.1"/>
    </source>
</evidence>
<organism evidence="1 2">
    <name type="scientific">Popillia japonica</name>
    <name type="common">Japanese beetle</name>
    <dbReference type="NCBI Taxonomy" id="7064"/>
    <lineage>
        <taxon>Eukaryota</taxon>
        <taxon>Metazoa</taxon>
        <taxon>Ecdysozoa</taxon>
        <taxon>Arthropoda</taxon>
        <taxon>Hexapoda</taxon>
        <taxon>Insecta</taxon>
        <taxon>Pterygota</taxon>
        <taxon>Neoptera</taxon>
        <taxon>Endopterygota</taxon>
        <taxon>Coleoptera</taxon>
        <taxon>Polyphaga</taxon>
        <taxon>Scarabaeiformia</taxon>
        <taxon>Scarabaeidae</taxon>
        <taxon>Rutelinae</taxon>
        <taxon>Popillia</taxon>
    </lineage>
</organism>
<comment type="caution">
    <text evidence="1">The sequence shown here is derived from an EMBL/GenBank/DDBJ whole genome shotgun (WGS) entry which is preliminary data.</text>
</comment>
<name>A0AAW1NHF0_POPJA</name>
<accession>A0AAW1NHF0</accession>